<feature type="signal peptide" evidence="2">
    <location>
        <begin position="1"/>
        <end position="22"/>
    </location>
</feature>
<dbReference type="AlphaFoldDB" id="A0A078AFP1"/>
<reference evidence="3 4" key="1">
    <citation type="submission" date="2014-06" db="EMBL/GenBank/DDBJ databases">
        <authorList>
            <person name="Swart Estienne"/>
        </authorList>
    </citation>
    <scope>NUCLEOTIDE SEQUENCE [LARGE SCALE GENOMIC DNA]</scope>
    <source>
        <strain evidence="3 4">130c</strain>
    </source>
</reference>
<dbReference type="EMBL" id="CCKQ01009558">
    <property type="protein sequence ID" value="CDW81050.1"/>
    <property type="molecule type" value="Genomic_DNA"/>
</dbReference>
<feature type="chain" id="PRO_5001729376" evidence="2">
    <location>
        <begin position="23"/>
        <end position="278"/>
    </location>
</feature>
<feature type="region of interest" description="Disordered" evidence="1">
    <location>
        <begin position="177"/>
        <end position="204"/>
    </location>
</feature>
<dbReference type="Proteomes" id="UP000039865">
    <property type="component" value="Unassembled WGS sequence"/>
</dbReference>
<proteinExistence type="predicted"/>
<sequence length="278" mass="29314">MQKIITIAGVFLLGSAVASGLAIDEGKLIKGLVHELIDAEKDVKLIKQSLQAIAKKRSRSAPRVERSSSWSKIHHATGALSDLTNAGVAIYGATQIPHVERGFSLHKLGHATGIASDLVNIGTGIYGATQMPRVEGWLSGIGELTGIAGDLTGMGIGIYQTVHPNVESGFYEDDDEIEVEASRGSSSRRGSSSGSRGSSSGSRGSSLLDYANIGSQIIGGLGQAGAGMYAQIMAGQAAAAQQKYYNSQPHVEQYWDGPVYVRPSRVVYNGGMIYPYDE</sequence>
<evidence type="ECO:0000256" key="2">
    <source>
        <dbReference type="SAM" id="SignalP"/>
    </source>
</evidence>
<evidence type="ECO:0000313" key="3">
    <source>
        <dbReference type="EMBL" id="CDW81050.1"/>
    </source>
</evidence>
<name>A0A078AFP1_STYLE</name>
<feature type="compositionally biased region" description="Low complexity" evidence="1">
    <location>
        <begin position="182"/>
        <end position="204"/>
    </location>
</feature>
<protein>
    <submittedName>
        <fullName evidence="3">Uncharacterized protein</fullName>
    </submittedName>
</protein>
<keyword evidence="4" id="KW-1185">Reference proteome</keyword>
<evidence type="ECO:0000256" key="1">
    <source>
        <dbReference type="SAM" id="MobiDB-lite"/>
    </source>
</evidence>
<accession>A0A078AFP1</accession>
<keyword evidence="2" id="KW-0732">Signal</keyword>
<organism evidence="3 4">
    <name type="scientific">Stylonychia lemnae</name>
    <name type="common">Ciliate</name>
    <dbReference type="NCBI Taxonomy" id="5949"/>
    <lineage>
        <taxon>Eukaryota</taxon>
        <taxon>Sar</taxon>
        <taxon>Alveolata</taxon>
        <taxon>Ciliophora</taxon>
        <taxon>Intramacronucleata</taxon>
        <taxon>Spirotrichea</taxon>
        <taxon>Stichotrichia</taxon>
        <taxon>Sporadotrichida</taxon>
        <taxon>Oxytrichidae</taxon>
        <taxon>Stylonychinae</taxon>
        <taxon>Stylonychia</taxon>
    </lineage>
</organism>
<dbReference type="InParanoid" id="A0A078AFP1"/>
<gene>
    <name evidence="3" type="primary">Contig16485.g17549</name>
    <name evidence="3" type="ORF">STYLEM_10058</name>
</gene>
<evidence type="ECO:0000313" key="4">
    <source>
        <dbReference type="Proteomes" id="UP000039865"/>
    </source>
</evidence>